<name>A0A5J4QWX3_9ZZZZ</name>
<protein>
    <submittedName>
        <fullName evidence="1">Uncharacterized protein</fullName>
    </submittedName>
</protein>
<sequence length="38" mass="4325">MQIKNIILYKNAEQVRVLPFELGKVNIITGESKSGKQH</sequence>
<dbReference type="EMBL" id="SNRY01002329">
    <property type="protein sequence ID" value="KAA6325604.1"/>
    <property type="molecule type" value="Genomic_DNA"/>
</dbReference>
<comment type="caution">
    <text evidence="1">The sequence shown here is derived from an EMBL/GenBank/DDBJ whole genome shotgun (WGS) entry which is preliminary data.</text>
</comment>
<accession>A0A5J4QWX3</accession>
<reference evidence="1" key="1">
    <citation type="submission" date="2019-03" db="EMBL/GenBank/DDBJ databases">
        <title>Single cell metagenomics reveals metabolic interactions within the superorganism composed of flagellate Streblomastix strix and complex community of Bacteroidetes bacteria on its surface.</title>
        <authorList>
            <person name="Treitli S.C."/>
            <person name="Kolisko M."/>
            <person name="Husnik F."/>
            <person name="Keeling P."/>
            <person name="Hampl V."/>
        </authorList>
    </citation>
    <scope>NUCLEOTIDE SEQUENCE</scope>
    <source>
        <strain evidence="1">STM</strain>
    </source>
</reference>
<organism evidence="1">
    <name type="scientific">termite gut metagenome</name>
    <dbReference type="NCBI Taxonomy" id="433724"/>
    <lineage>
        <taxon>unclassified sequences</taxon>
        <taxon>metagenomes</taxon>
        <taxon>organismal metagenomes</taxon>
    </lineage>
</organism>
<evidence type="ECO:0000313" key="1">
    <source>
        <dbReference type="EMBL" id="KAA6325604.1"/>
    </source>
</evidence>
<gene>
    <name evidence="1" type="ORF">EZS27_025202</name>
</gene>
<dbReference type="AlphaFoldDB" id="A0A5J4QWX3"/>
<proteinExistence type="predicted"/>